<evidence type="ECO:0000313" key="3">
    <source>
        <dbReference type="Proteomes" id="UP000694680"/>
    </source>
</evidence>
<dbReference type="Pfam" id="PF14973">
    <property type="entry name" value="TINF2_N"/>
    <property type="match status" value="1"/>
</dbReference>
<name>A0A8C5HN48_GOUWI</name>
<dbReference type="AlphaFoldDB" id="A0A8C5HN48"/>
<dbReference type="Proteomes" id="UP000694680">
    <property type="component" value="Chromosome 6"/>
</dbReference>
<sequence length="65" mass="6998">ISSPLFAGRCVSVVRSCNVAHFGKVDELVSLVTELVPGVLTPKERAQLLLRLRAKVGNVLTLLIT</sequence>
<reference evidence="2" key="2">
    <citation type="submission" date="2025-08" db="UniProtKB">
        <authorList>
            <consortium name="Ensembl"/>
        </authorList>
    </citation>
    <scope>IDENTIFICATION</scope>
</reference>
<keyword evidence="3" id="KW-1185">Reference proteome</keyword>
<organism evidence="2 3">
    <name type="scientific">Gouania willdenowi</name>
    <name type="common">Blunt-snouted clingfish</name>
    <name type="synonym">Lepadogaster willdenowi</name>
    <dbReference type="NCBI Taxonomy" id="441366"/>
    <lineage>
        <taxon>Eukaryota</taxon>
        <taxon>Metazoa</taxon>
        <taxon>Chordata</taxon>
        <taxon>Craniata</taxon>
        <taxon>Vertebrata</taxon>
        <taxon>Euteleostomi</taxon>
        <taxon>Actinopterygii</taxon>
        <taxon>Neopterygii</taxon>
        <taxon>Teleostei</taxon>
        <taxon>Neoteleostei</taxon>
        <taxon>Acanthomorphata</taxon>
        <taxon>Ovalentaria</taxon>
        <taxon>Blenniimorphae</taxon>
        <taxon>Blenniiformes</taxon>
        <taxon>Gobiesocoidei</taxon>
        <taxon>Gobiesocidae</taxon>
        <taxon>Gobiesocinae</taxon>
        <taxon>Gouania</taxon>
    </lineage>
</organism>
<reference evidence="2" key="3">
    <citation type="submission" date="2025-09" db="UniProtKB">
        <authorList>
            <consortium name="Ensembl"/>
        </authorList>
    </citation>
    <scope>IDENTIFICATION</scope>
</reference>
<evidence type="ECO:0000259" key="1">
    <source>
        <dbReference type="Pfam" id="PF14973"/>
    </source>
</evidence>
<protein>
    <recommendedName>
        <fullName evidence="1">TERF1-interacting nuclear factor 2 N-terminal domain-containing protein</fullName>
    </recommendedName>
</protein>
<evidence type="ECO:0000313" key="2">
    <source>
        <dbReference type="Ensembl" id="ENSGWIP00000047703.1"/>
    </source>
</evidence>
<feature type="domain" description="TERF1-interacting nuclear factor 2 N-terminal" evidence="1">
    <location>
        <begin position="13"/>
        <end position="56"/>
    </location>
</feature>
<dbReference type="InterPro" id="IPR029400">
    <property type="entry name" value="TINF2_N"/>
</dbReference>
<dbReference type="Ensembl" id="ENSGWIT00000051599.1">
    <property type="protein sequence ID" value="ENSGWIP00000047703.1"/>
    <property type="gene ID" value="ENSGWIG00000023459.1"/>
</dbReference>
<proteinExistence type="predicted"/>
<reference evidence="2" key="1">
    <citation type="submission" date="2020-06" db="EMBL/GenBank/DDBJ databases">
        <authorList>
            <consortium name="Wellcome Sanger Institute Data Sharing"/>
        </authorList>
    </citation>
    <scope>NUCLEOTIDE SEQUENCE [LARGE SCALE GENOMIC DNA]</scope>
</reference>
<accession>A0A8C5HN48</accession>